<dbReference type="STRING" id="411473.RUMCAL_00025"/>
<keyword evidence="2" id="KW-1133">Transmembrane helix</keyword>
<accession>U2KGD4</accession>
<comment type="caution">
    <text evidence="4">The sequence shown here is derived from an EMBL/GenBank/DDBJ whole genome shotgun (WGS) entry which is preliminary data.</text>
</comment>
<keyword evidence="2" id="KW-0472">Membrane</keyword>
<dbReference type="InterPro" id="IPR036890">
    <property type="entry name" value="HATPase_C_sf"/>
</dbReference>
<name>U2KGD4_9FIRM</name>
<keyword evidence="5" id="KW-1185">Reference proteome</keyword>
<dbReference type="GO" id="GO:0042802">
    <property type="term" value="F:identical protein binding"/>
    <property type="evidence" value="ECO:0007669"/>
    <property type="project" value="TreeGrafter"/>
</dbReference>
<gene>
    <name evidence="4" type="ORF">RUMCAL_00025</name>
</gene>
<feature type="transmembrane region" description="Helical" evidence="2">
    <location>
        <begin position="127"/>
        <end position="148"/>
    </location>
</feature>
<dbReference type="AlphaFoldDB" id="U2KGD4"/>
<dbReference type="EMBL" id="AWVF01000004">
    <property type="protein sequence ID" value="ERJ97581.1"/>
    <property type="molecule type" value="Genomic_DNA"/>
</dbReference>
<feature type="domain" description="Sensor histidine kinase NatK-like C-terminal" evidence="3">
    <location>
        <begin position="330"/>
        <end position="430"/>
    </location>
</feature>
<dbReference type="PANTHER" id="PTHR40448:SF1">
    <property type="entry name" value="TWO-COMPONENT SENSOR HISTIDINE KINASE"/>
    <property type="match status" value="1"/>
</dbReference>
<feature type="transmembrane region" description="Helical" evidence="2">
    <location>
        <begin position="86"/>
        <end position="107"/>
    </location>
</feature>
<dbReference type="PATRIC" id="fig|411473.3.peg.24"/>
<evidence type="ECO:0000313" key="4">
    <source>
        <dbReference type="EMBL" id="ERJ97581.1"/>
    </source>
</evidence>
<protein>
    <recommendedName>
        <fullName evidence="3">Sensor histidine kinase NatK-like C-terminal domain-containing protein</fullName>
    </recommendedName>
</protein>
<evidence type="ECO:0000256" key="1">
    <source>
        <dbReference type="SAM" id="Coils"/>
    </source>
</evidence>
<keyword evidence="2" id="KW-0812">Transmembrane</keyword>
<dbReference type="HOGENOM" id="CLU_020211_13_3_9"/>
<sequence length="432" mass="49713">MIWNAVELAAVLVECLITSRLIILFLGYRSEYCKIWKSVSLFITLSFFDWLFTNCLHNDLLFIIALFCSCVLFSVLFLNGRLFEKIFLPIVCYLLFCFINLPVLHGISYITNVSVGELVVAQNASRVISLLLTKLIYFGISELVLIYRRKNKFNFSKSEWIVLLSAFLIALLIGTFMYFISVAVPEQQYMCLIVVILITILDCIIVFFMQKLNLANKKQLEQNMLKLQLFNQQQELQQMNNSYQKISILRHDLKNEMLCIRELLTAKRYDKALAYADQIVQQKINSVQEPVECSSSIINAVINTKFGEAQEKGIKTVCQIHIPIPEELELDISIILFNLLDNAIAYEEQGIENAQISVSITKTAGYLRILVKNKIKESVLCGNSKLTTSKKDKIHHGWGLKSVRDILRDRNGEIDFYEKRNEFSVNIIIPEI</sequence>
<feature type="transmembrane region" description="Helical" evidence="2">
    <location>
        <begin position="35"/>
        <end position="53"/>
    </location>
</feature>
<keyword evidence="1" id="KW-0175">Coiled coil</keyword>
<dbReference type="SUPFAM" id="SSF55874">
    <property type="entry name" value="ATPase domain of HSP90 chaperone/DNA topoisomerase II/histidine kinase"/>
    <property type="match status" value="1"/>
</dbReference>
<proteinExistence type="predicted"/>
<feature type="transmembrane region" description="Helical" evidence="2">
    <location>
        <begin position="59"/>
        <end position="79"/>
    </location>
</feature>
<organism evidence="4 5">
    <name type="scientific">Ruminococcus callidus ATCC 27760</name>
    <dbReference type="NCBI Taxonomy" id="411473"/>
    <lineage>
        <taxon>Bacteria</taxon>
        <taxon>Bacillati</taxon>
        <taxon>Bacillota</taxon>
        <taxon>Clostridia</taxon>
        <taxon>Eubacteriales</taxon>
        <taxon>Oscillospiraceae</taxon>
        <taxon>Ruminococcus</taxon>
    </lineage>
</organism>
<dbReference type="InterPro" id="IPR032834">
    <property type="entry name" value="NatK-like_C"/>
</dbReference>
<dbReference type="RefSeq" id="WP_021682513.1">
    <property type="nucleotide sequence ID" value="NZ_KI260419.1"/>
</dbReference>
<dbReference type="Pfam" id="PF14501">
    <property type="entry name" value="HATPase_c_5"/>
    <property type="match status" value="1"/>
</dbReference>
<dbReference type="PANTHER" id="PTHR40448">
    <property type="entry name" value="TWO-COMPONENT SENSOR HISTIDINE KINASE"/>
    <property type="match status" value="1"/>
</dbReference>
<feature type="transmembrane region" description="Helical" evidence="2">
    <location>
        <begin position="6"/>
        <end position="28"/>
    </location>
</feature>
<dbReference type="Gene3D" id="3.30.565.10">
    <property type="entry name" value="Histidine kinase-like ATPase, C-terminal domain"/>
    <property type="match status" value="1"/>
</dbReference>
<dbReference type="CDD" id="cd16935">
    <property type="entry name" value="HATPase_AgrC-ComD-like"/>
    <property type="match status" value="1"/>
</dbReference>
<dbReference type="Proteomes" id="UP000016662">
    <property type="component" value="Unassembled WGS sequence"/>
</dbReference>
<feature type="coiled-coil region" evidence="1">
    <location>
        <begin position="217"/>
        <end position="256"/>
    </location>
</feature>
<dbReference type="OrthoDB" id="1815560at2"/>
<evidence type="ECO:0000259" key="3">
    <source>
        <dbReference type="Pfam" id="PF14501"/>
    </source>
</evidence>
<reference evidence="4 5" key="1">
    <citation type="submission" date="2013-07" db="EMBL/GenBank/DDBJ databases">
        <authorList>
            <person name="Weinstock G."/>
            <person name="Sodergren E."/>
            <person name="Wylie T."/>
            <person name="Fulton L."/>
            <person name="Fulton R."/>
            <person name="Fronick C."/>
            <person name="O'Laughlin M."/>
            <person name="Godfrey J."/>
            <person name="Miner T."/>
            <person name="Herter B."/>
            <person name="Appelbaum E."/>
            <person name="Cordes M."/>
            <person name="Lek S."/>
            <person name="Wollam A."/>
            <person name="Pepin K.H."/>
            <person name="Palsikar V.B."/>
            <person name="Mitreva M."/>
            <person name="Wilson R.K."/>
        </authorList>
    </citation>
    <scope>NUCLEOTIDE SEQUENCE [LARGE SCALE GENOMIC DNA]</scope>
    <source>
        <strain evidence="4 5">ATCC 27760</strain>
    </source>
</reference>
<dbReference type="eggNOG" id="COG3290">
    <property type="taxonomic scope" value="Bacteria"/>
</dbReference>
<evidence type="ECO:0000256" key="2">
    <source>
        <dbReference type="SAM" id="Phobius"/>
    </source>
</evidence>
<evidence type="ECO:0000313" key="5">
    <source>
        <dbReference type="Proteomes" id="UP000016662"/>
    </source>
</evidence>
<feature type="transmembrane region" description="Helical" evidence="2">
    <location>
        <begin position="187"/>
        <end position="209"/>
    </location>
</feature>
<feature type="transmembrane region" description="Helical" evidence="2">
    <location>
        <begin position="160"/>
        <end position="181"/>
    </location>
</feature>